<dbReference type="AlphaFoldDB" id="A0A1J5P5B8"/>
<evidence type="ECO:0000313" key="1">
    <source>
        <dbReference type="EMBL" id="OIQ66378.1"/>
    </source>
</evidence>
<dbReference type="EMBL" id="MLJW01006647">
    <property type="protein sequence ID" value="OIQ66378.1"/>
    <property type="molecule type" value="Genomic_DNA"/>
</dbReference>
<gene>
    <name evidence="1" type="ORF">GALL_520540</name>
</gene>
<organism evidence="1">
    <name type="scientific">mine drainage metagenome</name>
    <dbReference type="NCBI Taxonomy" id="410659"/>
    <lineage>
        <taxon>unclassified sequences</taxon>
        <taxon>metagenomes</taxon>
        <taxon>ecological metagenomes</taxon>
    </lineage>
</organism>
<protein>
    <submittedName>
        <fullName evidence="1">Uncharacterized protein</fullName>
    </submittedName>
</protein>
<sequence length="166" mass="17873">MISRGVSSTALSSLRTRLNLDLSKMCKKTPEPINNPKPGLLPGSSMVLQYLTMASWLAKMQRTRSPNGCCCISLKPLMPERGTSRPAHRLPETFGTIRLEIMRVARVVQTAPSAQFAASPCLSASEALACLRKSPPPAMTDLRGFASHPPSPVQAGWGFDAGPGWL</sequence>
<name>A0A1J5P5B8_9ZZZZ</name>
<accession>A0A1J5P5B8</accession>
<comment type="caution">
    <text evidence="1">The sequence shown here is derived from an EMBL/GenBank/DDBJ whole genome shotgun (WGS) entry which is preliminary data.</text>
</comment>
<proteinExistence type="predicted"/>
<reference evidence="1" key="1">
    <citation type="submission" date="2016-10" db="EMBL/GenBank/DDBJ databases">
        <title>Sequence of Gallionella enrichment culture.</title>
        <authorList>
            <person name="Poehlein A."/>
            <person name="Muehling M."/>
            <person name="Daniel R."/>
        </authorList>
    </citation>
    <scope>NUCLEOTIDE SEQUENCE</scope>
</reference>